<dbReference type="AlphaFoldDB" id="A0A8J2XR17"/>
<accession>A0A8J2XR17</accession>
<dbReference type="InterPro" id="IPR024618">
    <property type="entry name" value="DUF3857"/>
</dbReference>
<dbReference type="Pfam" id="PF12969">
    <property type="entry name" value="DUF3857"/>
    <property type="match status" value="1"/>
</dbReference>
<gene>
    <name evidence="4" type="ORF">GCM10011511_08070</name>
</gene>
<feature type="chain" id="PRO_5035269574" description="DUF3857 domain-containing protein" evidence="1">
    <location>
        <begin position="19"/>
        <end position="632"/>
    </location>
</feature>
<dbReference type="Pfam" id="PF01841">
    <property type="entry name" value="Transglut_core"/>
    <property type="match status" value="1"/>
</dbReference>
<dbReference type="Proteomes" id="UP000607559">
    <property type="component" value="Unassembled WGS sequence"/>
</dbReference>
<dbReference type="EMBL" id="BMJC01000001">
    <property type="protein sequence ID" value="GGA87301.1"/>
    <property type="molecule type" value="Genomic_DNA"/>
</dbReference>
<reference evidence="4" key="1">
    <citation type="journal article" date="2014" name="Int. J. Syst. Evol. Microbiol.">
        <title>Complete genome sequence of Corynebacterium casei LMG S-19264T (=DSM 44701T), isolated from a smear-ripened cheese.</title>
        <authorList>
            <consortium name="US DOE Joint Genome Institute (JGI-PGF)"/>
            <person name="Walter F."/>
            <person name="Albersmeier A."/>
            <person name="Kalinowski J."/>
            <person name="Ruckert C."/>
        </authorList>
    </citation>
    <scope>NUCLEOTIDE SEQUENCE</scope>
    <source>
        <strain evidence="4">CGMCC 1.15448</strain>
    </source>
</reference>
<organism evidence="4 5">
    <name type="scientific">Puia dinghuensis</name>
    <dbReference type="NCBI Taxonomy" id="1792502"/>
    <lineage>
        <taxon>Bacteria</taxon>
        <taxon>Pseudomonadati</taxon>
        <taxon>Bacteroidota</taxon>
        <taxon>Chitinophagia</taxon>
        <taxon>Chitinophagales</taxon>
        <taxon>Chitinophagaceae</taxon>
        <taxon>Puia</taxon>
    </lineage>
</organism>
<dbReference type="Gene3D" id="2.60.40.3140">
    <property type="match status" value="1"/>
</dbReference>
<keyword evidence="5" id="KW-1185">Reference proteome</keyword>
<feature type="domain" description="DUF3857" evidence="3">
    <location>
        <begin position="51"/>
        <end position="212"/>
    </location>
</feature>
<sequence length="632" mass="71730">MKRIAYLLLLAVPCLAQAQNYSTALLPDSLRKGARAVIRESELILEIKSPGKAVEKEHNVYTILSPNGDNLGGYTSSFGKFNSINEISGVLYDSLGKQVRKVKRKDMQDKTYVDDMSLVSDTRYLEYNFYCKVYPYTVDYQEEDDINGILDFSDWIPLLNSGISTQHCKYTIIAPKDYTVRYMLMNGAAPPLITENRDKKIYTWEASNLPARNTEPSGPRWREMVPYVLIAPSDFEAQGYKGNMSTWENYGKFIAQLRAGRDILPDNIRQQVHALVDTIPDKRRKVYALYHYLQQNTHYMNVSLGIGGLQPFPAEYVAVKKYGDCKALSNYMVALLKEAGIPARYVEIMSGNDAPPMIEAFSSRQSNHIITCVPMGKDSLWLECTNQTVPVGYMGTFTGGRKAILIDDDGAHIVATPSYSADDNTRCRVIRAQIGADGNLDASVNTMYRCVRQDLPQSMIDEMSAEDRTKYLNELFSLPTYTVDKSHYEEEKGPLPVVKEDLHLLAPNYAGVSGRRLFIAPNLVDRSHKRLPADSVRKYDYITDRAYTDIDSVEISVPPGYQPEAMPEDVTIDGKYGRFKASVKFDNDKLIYYRYLQQSIKHYPPADYPGLVRFYEQLYQADNQKVVLVKKE</sequence>
<evidence type="ECO:0008006" key="6">
    <source>
        <dbReference type="Google" id="ProtNLM"/>
    </source>
</evidence>
<protein>
    <recommendedName>
        <fullName evidence="6">DUF3857 domain-containing protein</fullName>
    </recommendedName>
</protein>
<dbReference type="InterPro" id="IPR002931">
    <property type="entry name" value="Transglutaminase-like"/>
</dbReference>
<dbReference type="InterPro" id="IPR038765">
    <property type="entry name" value="Papain-like_cys_pep_sf"/>
</dbReference>
<name>A0A8J2XR17_9BACT</name>
<keyword evidence="1" id="KW-0732">Signal</keyword>
<comment type="caution">
    <text evidence="4">The sequence shown here is derived from an EMBL/GenBank/DDBJ whole genome shotgun (WGS) entry which is preliminary data.</text>
</comment>
<evidence type="ECO:0000259" key="2">
    <source>
        <dbReference type="Pfam" id="PF01841"/>
    </source>
</evidence>
<evidence type="ECO:0000313" key="4">
    <source>
        <dbReference type="EMBL" id="GGA87301.1"/>
    </source>
</evidence>
<evidence type="ECO:0000259" key="3">
    <source>
        <dbReference type="Pfam" id="PF12969"/>
    </source>
</evidence>
<feature type="domain" description="Transglutaminase-like" evidence="2">
    <location>
        <begin position="275"/>
        <end position="375"/>
    </location>
</feature>
<proteinExistence type="predicted"/>
<evidence type="ECO:0000256" key="1">
    <source>
        <dbReference type="SAM" id="SignalP"/>
    </source>
</evidence>
<dbReference type="RefSeq" id="WP_188928799.1">
    <property type="nucleotide sequence ID" value="NZ_BMJC01000001.1"/>
</dbReference>
<evidence type="ECO:0000313" key="5">
    <source>
        <dbReference type="Proteomes" id="UP000607559"/>
    </source>
</evidence>
<dbReference type="Gene3D" id="2.60.120.1130">
    <property type="match status" value="1"/>
</dbReference>
<reference evidence="4" key="2">
    <citation type="submission" date="2020-09" db="EMBL/GenBank/DDBJ databases">
        <authorList>
            <person name="Sun Q."/>
            <person name="Zhou Y."/>
        </authorList>
    </citation>
    <scope>NUCLEOTIDE SEQUENCE</scope>
    <source>
        <strain evidence="4">CGMCC 1.15448</strain>
    </source>
</reference>
<feature type="signal peptide" evidence="1">
    <location>
        <begin position="1"/>
        <end position="18"/>
    </location>
</feature>
<dbReference type="Gene3D" id="3.10.620.30">
    <property type="match status" value="1"/>
</dbReference>
<dbReference type="SUPFAM" id="SSF54001">
    <property type="entry name" value="Cysteine proteinases"/>
    <property type="match status" value="1"/>
</dbReference>